<accession>A0A1E1WH85</accession>
<dbReference type="EMBL" id="GDQN01001527">
    <property type="protein sequence ID" value="JAT89527.1"/>
    <property type="molecule type" value="Transcribed_RNA"/>
</dbReference>
<sequence length="106" mass="12195">HRARHRRLSPAQGRRAAPQLSADVDAADSIAIKCLVTFRTELLYVDLKTSEVKFCIRRFSIDASTKLNVRQSETILKGFNAPRHYNLRFVSKLHPYNFHAIFLTVL</sequence>
<organism evidence="1">
    <name type="scientific">Pectinophora gossypiella</name>
    <name type="common">Cotton pink bollworm</name>
    <name type="synonym">Depressaria gossypiella</name>
    <dbReference type="NCBI Taxonomy" id="13191"/>
    <lineage>
        <taxon>Eukaryota</taxon>
        <taxon>Metazoa</taxon>
        <taxon>Ecdysozoa</taxon>
        <taxon>Arthropoda</taxon>
        <taxon>Hexapoda</taxon>
        <taxon>Insecta</taxon>
        <taxon>Pterygota</taxon>
        <taxon>Neoptera</taxon>
        <taxon>Endopterygota</taxon>
        <taxon>Lepidoptera</taxon>
        <taxon>Glossata</taxon>
        <taxon>Ditrysia</taxon>
        <taxon>Gelechioidea</taxon>
        <taxon>Gelechiidae</taxon>
        <taxon>Apatetrinae</taxon>
        <taxon>Pectinophora</taxon>
    </lineage>
</organism>
<reference evidence="1" key="1">
    <citation type="submission" date="2015-09" db="EMBL/GenBank/DDBJ databases">
        <title>De novo assembly of Pectinophora gossypiella (Pink Bollworm) gut transcriptome.</title>
        <authorList>
            <person name="Tassone E.E."/>
        </authorList>
    </citation>
    <scope>NUCLEOTIDE SEQUENCE</scope>
</reference>
<dbReference type="AlphaFoldDB" id="A0A1E1WH85"/>
<proteinExistence type="predicted"/>
<feature type="non-terminal residue" evidence="1">
    <location>
        <position position="1"/>
    </location>
</feature>
<evidence type="ECO:0000313" key="1">
    <source>
        <dbReference type="EMBL" id="JAT86328.1"/>
    </source>
</evidence>
<name>A0A1E1WH85_PECGO</name>
<dbReference type="EMBL" id="GDQN01004726">
    <property type="protein sequence ID" value="JAT86328.1"/>
    <property type="molecule type" value="Transcribed_RNA"/>
</dbReference>
<protein>
    <submittedName>
        <fullName evidence="1">Uncharacterized protein</fullName>
    </submittedName>
</protein>
<evidence type="ECO:0000313" key="2">
    <source>
        <dbReference type="EMBL" id="JAT89527.1"/>
    </source>
</evidence>
<gene>
    <name evidence="1" type="ORF">g.10452</name>
    <name evidence="2" type="ORF">g.10453</name>
</gene>